<organism evidence="2 3">
    <name type="scientific">Liparis tanakae</name>
    <name type="common">Tanaka's snailfish</name>
    <dbReference type="NCBI Taxonomy" id="230148"/>
    <lineage>
        <taxon>Eukaryota</taxon>
        <taxon>Metazoa</taxon>
        <taxon>Chordata</taxon>
        <taxon>Craniata</taxon>
        <taxon>Vertebrata</taxon>
        <taxon>Euteleostomi</taxon>
        <taxon>Actinopterygii</taxon>
        <taxon>Neopterygii</taxon>
        <taxon>Teleostei</taxon>
        <taxon>Neoteleostei</taxon>
        <taxon>Acanthomorphata</taxon>
        <taxon>Eupercaria</taxon>
        <taxon>Perciformes</taxon>
        <taxon>Cottioidei</taxon>
        <taxon>Cottales</taxon>
        <taxon>Liparidae</taxon>
        <taxon>Liparis</taxon>
    </lineage>
</organism>
<dbReference type="EMBL" id="SRLO01000219">
    <property type="protein sequence ID" value="TNN66419.1"/>
    <property type="molecule type" value="Genomic_DNA"/>
</dbReference>
<feature type="region of interest" description="Disordered" evidence="1">
    <location>
        <begin position="206"/>
        <end position="243"/>
    </location>
</feature>
<gene>
    <name evidence="2" type="ORF">EYF80_023327</name>
</gene>
<sequence>MGKQNLKLKTFFSRRLNPDSEVCLLESDDVLDAEFPFISVTLRSTVVLGAFFSLTGRCCWQQKRLNTIQIHVCFCVDDITDLFIDTLTRLHSGLTRLLSILKVKVLHDFSAGDAAFHRPSFLLCPDVLARIAVGFSLLGFLVYISKASENPVLLHLSLLSCPSSLGPPGLAPSSSSDTSRHTIGSTRITSPAKLLLRMMSGNRKCSGSRAGFFPPRERVDRSSSKSSGMLDDSHSPSSLDSRGDLSASPWAGASLHLKVNVIDFGLAHGVSAVRRLHSDPYAQVSRDSFGSTVYRGHRSVTVSLFTPAHAHIVTAHWTEQSRHQSDECL</sequence>
<name>A0A4Z2HKL3_9TELE</name>
<comment type="caution">
    <text evidence="2">The sequence shown here is derived from an EMBL/GenBank/DDBJ whole genome shotgun (WGS) entry which is preliminary data.</text>
</comment>
<protein>
    <submittedName>
        <fullName evidence="2">Uncharacterized protein</fullName>
    </submittedName>
</protein>
<dbReference type="AlphaFoldDB" id="A0A4Z2HKL3"/>
<evidence type="ECO:0000256" key="1">
    <source>
        <dbReference type="SAM" id="MobiDB-lite"/>
    </source>
</evidence>
<evidence type="ECO:0000313" key="2">
    <source>
        <dbReference type="EMBL" id="TNN66419.1"/>
    </source>
</evidence>
<evidence type="ECO:0000313" key="3">
    <source>
        <dbReference type="Proteomes" id="UP000314294"/>
    </source>
</evidence>
<accession>A0A4Z2HKL3</accession>
<dbReference type="Proteomes" id="UP000314294">
    <property type="component" value="Unassembled WGS sequence"/>
</dbReference>
<reference evidence="2 3" key="1">
    <citation type="submission" date="2019-03" db="EMBL/GenBank/DDBJ databases">
        <title>First draft genome of Liparis tanakae, snailfish: a comprehensive survey of snailfish specific genes.</title>
        <authorList>
            <person name="Kim W."/>
            <person name="Song I."/>
            <person name="Jeong J.-H."/>
            <person name="Kim D."/>
            <person name="Kim S."/>
            <person name="Ryu S."/>
            <person name="Song J.Y."/>
            <person name="Lee S.K."/>
        </authorList>
    </citation>
    <scope>NUCLEOTIDE SEQUENCE [LARGE SCALE GENOMIC DNA]</scope>
    <source>
        <tissue evidence="2">Muscle</tissue>
    </source>
</reference>
<keyword evidence="3" id="KW-1185">Reference proteome</keyword>
<dbReference type="OrthoDB" id="10655994at2759"/>
<proteinExistence type="predicted"/>
<feature type="compositionally biased region" description="Low complexity" evidence="1">
    <location>
        <begin position="224"/>
        <end position="240"/>
    </location>
</feature>